<gene>
    <name evidence="1" type="ORF">DEA37_0002788</name>
</gene>
<evidence type="ECO:0000313" key="2">
    <source>
        <dbReference type="Proteomes" id="UP000324629"/>
    </source>
</evidence>
<proteinExistence type="predicted"/>
<comment type="caution">
    <text evidence="1">The sequence shown here is derived from an EMBL/GenBank/DDBJ whole genome shotgun (WGS) entry which is preliminary data.</text>
</comment>
<reference evidence="1 2" key="1">
    <citation type="journal article" date="2019" name="Gigascience">
        <title>Whole-genome sequence of the oriental lung fluke Paragonimus westermani.</title>
        <authorList>
            <person name="Oey H."/>
            <person name="Zakrzewski M."/>
            <person name="Narain K."/>
            <person name="Devi K.R."/>
            <person name="Agatsuma T."/>
            <person name="Nawaratna S."/>
            <person name="Gobert G.N."/>
            <person name="Jones M.K."/>
            <person name="Ragan M.A."/>
            <person name="McManus D.P."/>
            <person name="Krause L."/>
        </authorList>
    </citation>
    <scope>NUCLEOTIDE SEQUENCE [LARGE SCALE GENOMIC DNA]</scope>
    <source>
        <strain evidence="1 2">IND2009</strain>
    </source>
</reference>
<dbReference type="AlphaFoldDB" id="A0A5J4P1Y5"/>
<accession>A0A5J4P1Y5</accession>
<evidence type="ECO:0000313" key="1">
    <source>
        <dbReference type="EMBL" id="KAA3681894.1"/>
    </source>
</evidence>
<name>A0A5J4P1Y5_9TREM</name>
<organism evidence="1 2">
    <name type="scientific">Paragonimus westermani</name>
    <dbReference type="NCBI Taxonomy" id="34504"/>
    <lineage>
        <taxon>Eukaryota</taxon>
        <taxon>Metazoa</taxon>
        <taxon>Spiralia</taxon>
        <taxon>Lophotrochozoa</taxon>
        <taxon>Platyhelminthes</taxon>
        <taxon>Trematoda</taxon>
        <taxon>Digenea</taxon>
        <taxon>Plagiorchiida</taxon>
        <taxon>Troglotremata</taxon>
        <taxon>Troglotrematidae</taxon>
        <taxon>Paragonimus</taxon>
    </lineage>
</organism>
<protein>
    <recommendedName>
        <fullName evidence="3">Integrase catalytic domain-containing protein</fullName>
    </recommendedName>
</protein>
<sequence length="212" mass="24601">MPNQEASKILSLILEEWVARFGTRIELHSDQGAAFKSRLLEEWKISTKESKRQWGCSRDNVYRLAKLARQKRSRGNFTTPTTIVAWEEQMIPPVLQHYQTLLYSPKNINRTEKTYSSKFLLILIQQLALSERPLILFHSQYDLQHLDDIPIELSLRVPRISLFEGNARQRLPKDATTFQHMASSTDVVLTLEAHLPIKTGRETEARDSIKVF</sequence>
<evidence type="ECO:0008006" key="3">
    <source>
        <dbReference type="Google" id="ProtNLM"/>
    </source>
</evidence>
<keyword evidence="2" id="KW-1185">Reference proteome</keyword>
<dbReference type="EMBL" id="QNGE01000106">
    <property type="protein sequence ID" value="KAA3681894.1"/>
    <property type="molecule type" value="Genomic_DNA"/>
</dbReference>
<dbReference type="Proteomes" id="UP000324629">
    <property type="component" value="Unassembled WGS sequence"/>
</dbReference>